<dbReference type="EMBL" id="CP058214">
    <property type="protein sequence ID" value="QPC43692.1"/>
    <property type="molecule type" value="Genomic_DNA"/>
</dbReference>
<dbReference type="GO" id="GO:0005737">
    <property type="term" value="C:cytoplasm"/>
    <property type="evidence" value="ECO:0007669"/>
    <property type="project" value="TreeGrafter"/>
</dbReference>
<name>A0A7S8HCG3_9HYPH</name>
<protein>
    <submittedName>
        <fullName evidence="2">Serine/threonine protein phosphatase</fullName>
    </submittedName>
</protein>
<dbReference type="CDD" id="cd00144">
    <property type="entry name" value="MPP_PPP_family"/>
    <property type="match status" value="1"/>
</dbReference>
<dbReference type="KEGG" id="kmn:HW532_13940"/>
<accession>A0A7S8HCG3</accession>
<evidence type="ECO:0000313" key="2">
    <source>
        <dbReference type="EMBL" id="QPC43692.1"/>
    </source>
</evidence>
<dbReference type="InterPro" id="IPR004843">
    <property type="entry name" value="Calcineurin-like_PHP"/>
</dbReference>
<dbReference type="AlphaFoldDB" id="A0A7S8HCG3"/>
<dbReference type="PANTHER" id="PTHR42850">
    <property type="entry name" value="METALLOPHOSPHOESTERASE"/>
    <property type="match status" value="1"/>
</dbReference>
<dbReference type="InterPro" id="IPR029052">
    <property type="entry name" value="Metallo-depent_PP-like"/>
</dbReference>
<sequence length="253" mass="28059">MIFSRRFGSARTAKPHHRLPPGTRAYAVGDIHGRMDCLAELLDRIAEDDARSPAEHVYEIYLGDYVDRGPQSREVIETLRAPASGGRERVCLRGNHEAVLSDCLADPGAIAHWLQFGGFETLLSYGVTPDLKASERDANDLHDRLNEAFPDTHRAFLRDLRPSFALSDYLFVHAGIRPGVALDRQSAEDLLWIREPFLGSTADHGKRIVHGHTPVDAPELLPNRVNIDTGAFMTGRLTCAVIEGTDIRFIQTG</sequence>
<dbReference type="GO" id="GO:0008803">
    <property type="term" value="F:bis(5'-nucleosyl)-tetraphosphatase (symmetrical) activity"/>
    <property type="evidence" value="ECO:0007669"/>
    <property type="project" value="TreeGrafter"/>
</dbReference>
<gene>
    <name evidence="2" type="ORF">HW532_13940</name>
</gene>
<organism evidence="2 3">
    <name type="scientific">Kaustia mangrovi</name>
    <dbReference type="NCBI Taxonomy" id="2593653"/>
    <lineage>
        <taxon>Bacteria</taxon>
        <taxon>Pseudomonadati</taxon>
        <taxon>Pseudomonadota</taxon>
        <taxon>Alphaproteobacteria</taxon>
        <taxon>Hyphomicrobiales</taxon>
        <taxon>Parvibaculaceae</taxon>
        <taxon>Kaustia</taxon>
    </lineage>
</organism>
<evidence type="ECO:0000313" key="3">
    <source>
        <dbReference type="Proteomes" id="UP000593594"/>
    </source>
</evidence>
<dbReference type="Proteomes" id="UP000593594">
    <property type="component" value="Chromosome"/>
</dbReference>
<reference evidence="2 3" key="1">
    <citation type="submission" date="2020-06" db="EMBL/GenBank/DDBJ databases">
        <title>Genome sequence of 2 isolates from Red Sea Mangroves.</title>
        <authorList>
            <person name="Sefrji F."/>
            <person name="Michoud G."/>
            <person name="Merlino G."/>
            <person name="Daffonchio D."/>
        </authorList>
    </citation>
    <scope>NUCLEOTIDE SEQUENCE [LARGE SCALE GENOMIC DNA]</scope>
    <source>
        <strain evidence="2 3">R1DC25</strain>
    </source>
</reference>
<evidence type="ECO:0000259" key="1">
    <source>
        <dbReference type="Pfam" id="PF00149"/>
    </source>
</evidence>
<dbReference type="Gene3D" id="3.60.21.10">
    <property type="match status" value="1"/>
</dbReference>
<dbReference type="GO" id="GO:0110154">
    <property type="term" value="P:RNA decapping"/>
    <property type="evidence" value="ECO:0007669"/>
    <property type="project" value="TreeGrafter"/>
</dbReference>
<dbReference type="InterPro" id="IPR050126">
    <property type="entry name" value="Ap4A_hydrolase"/>
</dbReference>
<keyword evidence="3" id="KW-1185">Reference proteome</keyword>
<proteinExistence type="predicted"/>
<dbReference type="PANTHER" id="PTHR42850:SF4">
    <property type="entry name" value="ZINC-DEPENDENT ENDOPOLYPHOSPHATASE"/>
    <property type="match status" value="1"/>
</dbReference>
<dbReference type="Pfam" id="PF00149">
    <property type="entry name" value="Metallophos"/>
    <property type="match status" value="1"/>
</dbReference>
<dbReference type="GO" id="GO:0016791">
    <property type="term" value="F:phosphatase activity"/>
    <property type="evidence" value="ECO:0007669"/>
    <property type="project" value="TreeGrafter"/>
</dbReference>
<feature type="domain" description="Calcineurin-like phosphoesterase" evidence="1">
    <location>
        <begin position="25"/>
        <end position="216"/>
    </location>
</feature>
<dbReference type="RefSeq" id="WP_213161054.1">
    <property type="nucleotide sequence ID" value="NZ_CP058214.1"/>
</dbReference>
<dbReference type="SUPFAM" id="SSF56300">
    <property type="entry name" value="Metallo-dependent phosphatases"/>
    <property type="match status" value="1"/>
</dbReference>